<reference evidence="1 2" key="1">
    <citation type="submission" date="2021-01" db="EMBL/GenBank/DDBJ databases">
        <title>Genomic Encyclopedia of Type Strains, Phase IV (KMG-IV): sequencing the most valuable type-strain genomes for metagenomic binning, comparative biology and taxonomic classification.</title>
        <authorList>
            <person name="Goeker M."/>
        </authorList>
    </citation>
    <scope>NUCLEOTIDE SEQUENCE [LARGE SCALE GENOMIC DNA]</scope>
    <source>
        <strain evidence="1 2">DSM 24436</strain>
    </source>
</reference>
<proteinExistence type="predicted"/>
<dbReference type="Pfam" id="PF06107">
    <property type="entry name" value="DUF951"/>
    <property type="match status" value="1"/>
</dbReference>
<evidence type="ECO:0008006" key="3">
    <source>
        <dbReference type="Google" id="ProtNLM"/>
    </source>
</evidence>
<keyword evidence="2" id="KW-1185">Reference proteome</keyword>
<dbReference type="InterPro" id="IPR009296">
    <property type="entry name" value="DUF951"/>
</dbReference>
<organism evidence="1 2">
    <name type="scientific">Fusibacter tunisiensis</name>
    <dbReference type="NCBI Taxonomy" id="1008308"/>
    <lineage>
        <taxon>Bacteria</taxon>
        <taxon>Bacillati</taxon>
        <taxon>Bacillota</taxon>
        <taxon>Clostridia</taxon>
        <taxon>Eubacteriales</taxon>
        <taxon>Eubacteriales Family XII. Incertae Sedis</taxon>
        <taxon>Fusibacter</taxon>
    </lineage>
</organism>
<accession>A0ABS2MNI2</accession>
<dbReference type="PANTHER" id="PTHR38455">
    <property type="entry name" value="HYPOTHETICAL CYTOSOLIC PROTEIN"/>
    <property type="match status" value="1"/>
</dbReference>
<protein>
    <recommendedName>
        <fullName evidence="3">DUF951 domain-containing protein</fullName>
    </recommendedName>
</protein>
<evidence type="ECO:0000313" key="1">
    <source>
        <dbReference type="EMBL" id="MBM7560968.1"/>
    </source>
</evidence>
<dbReference type="PIRSF" id="PIRSF037263">
    <property type="entry name" value="DUF951_bac"/>
    <property type="match status" value="1"/>
</dbReference>
<sequence length="67" mass="7785">MPLKLEIGDVITTKKEHPCGSNAFEITRVGVDFRIKCQKCHKEIWIPRVKLEKRIRTITRDGVQVPK</sequence>
<dbReference type="EMBL" id="JAFBDT010000002">
    <property type="protein sequence ID" value="MBM7560968.1"/>
    <property type="molecule type" value="Genomic_DNA"/>
</dbReference>
<dbReference type="PANTHER" id="PTHR38455:SF1">
    <property type="entry name" value="DUF951 DOMAIN-CONTAINING PROTEIN"/>
    <property type="match status" value="1"/>
</dbReference>
<gene>
    <name evidence="1" type="ORF">JOC49_000482</name>
</gene>
<dbReference type="Proteomes" id="UP000767854">
    <property type="component" value="Unassembled WGS sequence"/>
</dbReference>
<comment type="caution">
    <text evidence="1">The sequence shown here is derived from an EMBL/GenBank/DDBJ whole genome shotgun (WGS) entry which is preliminary data.</text>
</comment>
<evidence type="ECO:0000313" key="2">
    <source>
        <dbReference type="Proteomes" id="UP000767854"/>
    </source>
</evidence>
<dbReference type="RefSeq" id="WP_204661844.1">
    <property type="nucleotide sequence ID" value="NZ_JAFBDT010000002.1"/>
</dbReference>
<name>A0ABS2MNI2_9FIRM</name>